<dbReference type="Proteomes" id="UP001152523">
    <property type="component" value="Unassembled WGS sequence"/>
</dbReference>
<dbReference type="Gene3D" id="3.30.200.20">
    <property type="entry name" value="Phosphorylase Kinase, domain 1"/>
    <property type="match status" value="1"/>
</dbReference>
<dbReference type="InterPro" id="IPR001245">
    <property type="entry name" value="Ser-Thr/Tyr_kinase_cat_dom"/>
</dbReference>
<feature type="chain" id="PRO_5043717884" description="Receptor-like serine/threonine-protein kinase" evidence="17">
    <location>
        <begin position="31"/>
        <end position="855"/>
    </location>
</feature>
<dbReference type="CDD" id="cd00054">
    <property type="entry name" value="EGF_CA"/>
    <property type="match status" value="1"/>
</dbReference>
<dbReference type="PIRSF" id="PIRSF000641">
    <property type="entry name" value="SRK"/>
    <property type="match status" value="1"/>
</dbReference>
<keyword evidence="16" id="KW-0812">Transmembrane</keyword>
<dbReference type="AlphaFoldDB" id="A0AAV0CRK5"/>
<feature type="domain" description="Apple" evidence="21">
    <location>
        <begin position="363"/>
        <end position="444"/>
    </location>
</feature>
<keyword evidence="8 13" id="KW-0067">ATP-binding</keyword>
<dbReference type="InterPro" id="IPR024171">
    <property type="entry name" value="SRK-like_kinase"/>
</dbReference>
<keyword evidence="14" id="KW-0245">EGF-like domain</keyword>
<feature type="domain" description="EGF-like" evidence="19">
    <location>
        <begin position="303"/>
        <end position="342"/>
    </location>
</feature>
<feature type="disulfide bond" evidence="14">
    <location>
        <begin position="313"/>
        <end position="330"/>
    </location>
</feature>
<evidence type="ECO:0000256" key="11">
    <source>
        <dbReference type="ARBA" id="ARBA00047899"/>
    </source>
</evidence>
<dbReference type="Gene3D" id="2.90.10.10">
    <property type="entry name" value="Bulb-type lectin domain"/>
    <property type="match status" value="1"/>
</dbReference>
<comment type="caution">
    <text evidence="22">The sequence shown here is derived from an EMBL/GenBank/DDBJ whole genome shotgun (WGS) entry which is preliminary data.</text>
</comment>
<evidence type="ECO:0000259" key="19">
    <source>
        <dbReference type="PROSITE" id="PS50026"/>
    </source>
</evidence>
<protein>
    <recommendedName>
        <fullName evidence="13">Receptor-like serine/threonine-protein kinase</fullName>
        <ecNumber evidence="13">2.7.11.1</ecNumber>
    </recommendedName>
</protein>
<evidence type="ECO:0000256" key="9">
    <source>
        <dbReference type="ARBA" id="ARBA00023157"/>
    </source>
</evidence>
<dbReference type="InterPro" id="IPR003609">
    <property type="entry name" value="Pan_app"/>
</dbReference>
<evidence type="ECO:0000259" key="18">
    <source>
        <dbReference type="PROSITE" id="PS50011"/>
    </source>
</evidence>
<feature type="transmembrane region" description="Helical" evidence="16">
    <location>
        <begin position="463"/>
        <end position="484"/>
    </location>
</feature>
<feature type="signal peptide" evidence="17">
    <location>
        <begin position="1"/>
        <end position="30"/>
    </location>
</feature>
<dbReference type="InterPro" id="IPR011009">
    <property type="entry name" value="Kinase-like_dom_sf"/>
</dbReference>
<evidence type="ECO:0000256" key="7">
    <source>
        <dbReference type="ARBA" id="ARBA00022777"/>
    </source>
</evidence>
<dbReference type="Pfam" id="PF07714">
    <property type="entry name" value="PK_Tyr_Ser-Thr"/>
    <property type="match status" value="1"/>
</dbReference>
<evidence type="ECO:0000313" key="23">
    <source>
        <dbReference type="Proteomes" id="UP001152523"/>
    </source>
</evidence>
<evidence type="ECO:0000256" key="15">
    <source>
        <dbReference type="PROSITE-ProRule" id="PRU10141"/>
    </source>
</evidence>
<dbReference type="PROSITE" id="PS50927">
    <property type="entry name" value="BULB_LECTIN"/>
    <property type="match status" value="1"/>
</dbReference>
<dbReference type="GO" id="GO:0048544">
    <property type="term" value="P:recognition of pollen"/>
    <property type="evidence" value="ECO:0007669"/>
    <property type="project" value="InterPro"/>
</dbReference>
<evidence type="ECO:0000256" key="10">
    <source>
        <dbReference type="ARBA" id="ARBA00023180"/>
    </source>
</evidence>
<dbReference type="EC" id="2.7.11.1" evidence="13"/>
<dbReference type="PANTHER" id="PTHR27002">
    <property type="entry name" value="RECEPTOR-LIKE SERINE/THREONINE-PROTEIN KINASE SD1-8"/>
    <property type="match status" value="1"/>
</dbReference>
<dbReference type="CDD" id="cd01098">
    <property type="entry name" value="PAN_AP_plant"/>
    <property type="match status" value="1"/>
</dbReference>
<evidence type="ECO:0000256" key="5">
    <source>
        <dbReference type="ARBA" id="ARBA00022729"/>
    </source>
</evidence>
<reference evidence="22" key="1">
    <citation type="submission" date="2022-07" db="EMBL/GenBank/DDBJ databases">
        <authorList>
            <person name="Macas J."/>
            <person name="Novak P."/>
            <person name="Neumann P."/>
        </authorList>
    </citation>
    <scope>NUCLEOTIDE SEQUENCE</scope>
</reference>
<dbReference type="Gene3D" id="1.10.510.10">
    <property type="entry name" value="Transferase(Phosphotransferase) domain 1"/>
    <property type="match status" value="1"/>
</dbReference>
<dbReference type="InterPro" id="IPR001480">
    <property type="entry name" value="Bulb-type_lectin_dom"/>
</dbReference>
<dbReference type="PANTHER" id="PTHR27002:SF1095">
    <property type="entry name" value="G-TYPE LECTIN S-RECEPTOR-LIKE SERINE_THREONINE-PROTEIN KINASE RKS1"/>
    <property type="match status" value="1"/>
</dbReference>
<keyword evidence="16" id="KW-0472">Membrane</keyword>
<dbReference type="PROSITE" id="PS00107">
    <property type="entry name" value="PROTEIN_KINASE_ATP"/>
    <property type="match status" value="1"/>
</dbReference>
<evidence type="ECO:0000256" key="4">
    <source>
        <dbReference type="ARBA" id="ARBA00022679"/>
    </source>
</evidence>
<dbReference type="PROSITE" id="PS50026">
    <property type="entry name" value="EGF_3"/>
    <property type="match status" value="1"/>
</dbReference>
<evidence type="ECO:0000256" key="2">
    <source>
        <dbReference type="ARBA" id="ARBA00022475"/>
    </source>
</evidence>
<evidence type="ECO:0000256" key="3">
    <source>
        <dbReference type="ARBA" id="ARBA00022527"/>
    </source>
</evidence>
<evidence type="ECO:0000256" key="13">
    <source>
        <dbReference type="PIRNR" id="PIRNR000641"/>
    </source>
</evidence>
<comment type="caution">
    <text evidence="14">Lacks conserved residue(s) required for the propagation of feature annotation.</text>
</comment>
<sequence length="855" mass="96113">MSMAMAAHARNIALLLLLVLLLLLPLLVSPQNYSSTTDTITLNQPLRDGELLISKDNSYALGFFTPGNSTGRRYVGIWYRKIRERLVVWVANRNIPVNGMSGALFIDVTGNLVIQDTKSNISVWNTSLDFPATSSKVSTSAQLRETGNLVLSHNDQKTAAWQSFDHPTNTLLAHMKFGVDRKRGLNLSFSSWKSPDDPAVGDYTCSLQMMGKPQAFMFKDSTPVWRMGPWNGIRWAAASEMTPTFTPYVFTDNADEVTEGYLIKDPSMYSVLMLNESGTVNRIIWEGDTDGRNMKWIGNWYFPIDDCDSYAHCGAFGICNPVSQLSRFECRCVPGFEPKNAAEWNRSDGRHGCRRPGNGNELCRNGEGFLKLEYVKIPDTRMARVDRDMGLEECEELCLKNCSCSGYAANNISDGGTGCITWYGELIDIKEFIHGGQDLFIRVASSDLGQYGMKSANKHRWKWARVIVIVPIIGALMLVFFCFAMKRMKAAKEPLRNESLQSYQEGCRVGKYMDEAHRQPSADVLLFDLNTIQAATNTFAIENKLGEGGFGSVYKGTLKNGKLIAVKRLTKTSGQGIEEFQNEVILIARLQHRNLVRLLGYCIQQGEKMLVYEYLPHKGLDSFIFDNEQGKHLDWGMRFEIISGIAQGLLYLHQDSRLKIIHRDLKASNVLLDDSMEPKISDFGIARIFGEQQVQDNTNTVVGTYGYMSPEYAMAGQFSVKSDVFSFGVLLLEIVCGKKNKYRFREESVNLIEDVWEYWSCDKALDVIDAQLDMSLYDNGEVLRCIHVGLLCVQPYPEDRPSMSDVVFMLSNETKLPFPNKPGFSFKSTGELESSTMSIEMQTFSSVTITAIEGR</sequence>
<dbReference type="Pfam" id="PF08276">
    <property type="entry name" value="PAN_2"/>
    <property type="match status" value="1"/>
</dbReference>
<comment type="catalytic activity">
    <reaction evidence="12 13">
        <text>L-seryl-[protein] + ATP = O-phospho-L-seryl-[protein] + ADP + H(+)</text>
        <dbReference type="Rhea" id="RHEA:17989"/>
        <dbReference type="Rhea" id="RHEA-COMP:9863"/>
        <dbReference type="Rhea" id="RHEA-COMP:11604"/>
        <dbReference type="ChEBI" id="CHEBI:15378"/>
        <dbReference type="ChEBI" id="CHEBI:29999"/>
        <dbReference type="ChEBI" id="CHEBI:30616"/>
        <dbReference type="ChEBI" id="CHEBI:83421"/>
        <dbReference type="ChEBI" id="CHEBI:456216"/>
        <dbReference type="EC" id="2.7.11.1"/>
    </reaction>
</comment>
<dbReference type="InterPro" id="IPR017441">
    <property type="entry name" value="Protein_kinase_ATP_BS"/>
</dbReference>
<dbReference type="Pfam" id="PF00954">
    <property type="entry name" value="S_locus_glycop"/>
    <property type="match status" value="1"/>
</dbReference>
<dbReference type="GO" id="GO:0004674">
    <property type="term" value="F:protein serine/threonine kinase activity"/>
    <property type="evidence" value="ECO:0007669"/>
    <property type="project" value="UniProtKB-KW"/>
</dbReference>
<name>A0AAV0CRK5_9ASTE</name>
<dbReference type="InterPro" id="IPR000742">
    <property type="entry name" value="EGF"/>
</dbReference>
<keyword evidence="2" id="KW-1003">Cell membrane</keyword>
<feature type="binding site" evidence="15">
    <location>
        <position position="567"/>
    </location>
    <ligand>
        <name>ATP</name>
        <dbReference type="ChEBI" id="CHEBI:30616"/>
    </ligand>
</feature>
<dbReference type="SUPFAM" id="SSF56112">
    <property type="entry name" value="Protein kinase-like (PK-like)"/>
    <property type="match status" value="1"/>
</dbReference>
<dbReference type="SMART" id="SM00473">
    <property type="entry name" value="PAN_AP"/>
    <property type="match status" value="1"/>
</dbReference>
<proteinExistence type="inferred from homology"/>
<gene>
    <name evidence="22" type="ORF">CEPIT_LOCUS7707</name>
</gene>
<dbReference type="PROSITE" id="PS00108">
    <property type="entry name" value="PROTEIN_KINASE_ST"/>
    <property type="match status" value="1"/>
</dbReference>
<keyword evidence="3 13" id="KW-0723">Serine/threonine-protein kinase</keyword>
<evidence type="ECO:0000259" key="20">
    <source>
        <dbReference type="PROSITE" id="PS50927"/>
    </source>
</evidence>
<dbReference type="SMART" id="SM00220">
    <property type="entry name" value="S_TKc"/>
    <property type="match status" value="1"/>
</dbReference>
<keyword evidence="23" id="KW-1185">Reference proteome</keyword>
<evidence type="ECO:0000256" key="14">
    <source>
        <dbReference type="PROSITE-ProRule" id="PRU00076"/>
    </source>
</evidence>
<dbReference type="EMBL" id="CAMAPF010000036">
    <property type="protein sequence ID" value="CAH9081481.1"/>
    <property type="molecule type" value="Genomic_DNA"/>
</dbReference>
<evidence type="ECO:0000256" key="17">
    <source>
        <dbReference type="SAM" id="SignalP"/>
    </source>
</evidence>
<feature type="domain" description="Protein kinase" evidence="18">
    <location>
        <begin position="539"/>
        <end position="819"/>
    </location>
</feature>
<dbReference type="InterPro" id="IPR008271">
    <property type="entry name" value="Ser/Thr_kinase_AS"/>
</dbReference>
<evidence type="ECO:0000256" key="16">
    <source>
        <dbReference type="SAM" id="Phobius"/>
    </source>
</evidence>
<keyword evidence="10" id="KW-0325">Glycoprotein</keyword>
<feature type="domain" description="Bulb-type lectin" evidence="20">
    <location>
        <begin position="37"/>
        <end position="164"/>
    </location>
</feature>
<dbReference type="FunFam" id="1.10.510.10:FF:000060">
    <property type="entry name" value="G-type lectin S-receptor-like serine/threonine-protein kinase"/>
    <property type="match status" value="1"/>
</dbReference>
<keyword evidence="6 13" id="KW-0547">Nucleotide-binding</keyword>
<evidence type="ECO:0000256" key="1">
    <source>
        <dbReference type="ARBA" id="ARBA00004251"/>
    </source>
</evidence>
<evidence type="ECO:0000256" key="12">
    <source>
        <dbReference type="ARBA" id="ARBA00048679"/>
    </source>
</evidence>
<dbReference type="InterPro" id="IPR000858">
    <property type="entry name" value="S_locus_glycoprot_dom"/>
</dbReference>
<evidence type="ECO:0000256" key="8">
    <source>
        <dbReference type="ARBA" id="ARBA00022840"/>
    </source>
</evidence>
<accession>A0AAV0CRK5</accession>
<keyword evidence="4 13" id="KW-0808">Transferase</keyword>
<dbReference type="InterPro" id="IPR036426">
    <property type="entry name" value="Bulb-type_lectin_dom_sf"/>
</dbReference>
<dbReference type="PROSITE" id="PS50948">
    <property type="entry name" value="PAN"/>
    <property type="match status" value="1"/>
</dbReference>
<dbReference type="PROSITE" id="PS50011">
    <property type="entry name" value="PROTEIN_KINASE_DOM"/>
    <property type="match status" value="1"/>
</dbReference>
<evidence type="ECO:0000313" key="22">
    <source>
        <dbReference type="EMBL" id="CAH9081481.1"/>
    </source>
</evidence>
<dbReference type="InterPro" id="IPR000719">
    <property type="entry name" value="Prot_kinase_dom"/>
</dbReference>
<dbReference type="SUPFAM" id="SSF51110">
    <property type="entry name" value="alpha-D-mannose-specific plant lectins"/>
    <property type="match status" value="1"/>
</dbReference>
<organism evidence="22 23">
    <name type="scientific">Cuscuta epithymum</name>
    <dbReference type="NCBI Taxonomy" id="186058"/>
    <lineage>
        <taxon>Eukaryota</taxon>
        <taxon>Viridiplantae</taxon>
        <taxon>Streptophyta</taxon>
        <taxon>Embryophyta</taxon>
        <taxon>Tracheophyta</taxon>
        <taxon>Spermatophyta</taxon>
        <taxon>Magnoliopsida</taxon>
        <taxon>eudicotyledons</taxon>
        <taxon>Gunneridae</taxon>
        <taxon>Pentapetalae</taxon>
        <taxon>asterids</taxon>
        <taxon>lamiids</taxon>
        <taxon>Solanales</taxon>
        <taxon>Convolvulaceae</taxon>
        <taxon>Cuscuteae</taxon>
        <taxon>Cuscuta</taxon>
        <taxon>Cuscuta subgen. Cuscuta</taxon>
    </lineage>
</organism>
<dbReference type="SMART" id="SM00108">
    <property type="entry name" value="B_lectin"/>
    <property type="match status" value="1"/>
</dbReference>
<keyword evidence="7 13" id="KW-0418">Kinase</keyword>
<dbReference type="GO" id="GO:0005886">
    <property type="term" value="C:plasma membrane"/>
    <property type="evidence" value="ECO:0007669"/>
    <property type="project" value="UniProtKB-SubCell"/>
</dbReference>
<comment type="similarity">
    <text evidence="13">Belongs to the protein kinase superfamily. Ser/Thr protein kinase family.</text>
</comment>
<keyword evidence="5 17" id="KW-0732">Signal</keyword>
<dbReference type="CDD" id="cd00028">
    <property type="entry name" value="B_lectin"/>
    <property type="match status" value="1"/>
</dbReference>
<dbReference type="FunFam" id="2.90.10.10:FF:000005">
    <property type="entry name" value="G-type lectin S-receptor-like serine/threonine-protein kinase"/>
    <property type="match status" value="1"/>
</dbReference>
<keyword evidence="9 14" id="KW-1015">Disulfide bond</keyword>
<dbReference type="Pfam" id="PF01453">
    <property type="entry name" value="B_lectin"/>
    <property type="match status" value="1"/>
</dbReference>
<comment type="catalytic activity">
    <reaction evidence="11 13">
        <text>L-threonyl-[protein] + ATP = O-phospho-L-threonyl-[protein] + ADP + H(+)</text>
        <dbReference type="Rhea" id="RHEA:46608"/>
        <dbReference type="Rhea" id="RHEA-COMP:11060"/>
        <dbReference type="Rhea" id="RHEA-COMP:11605"/>
        <dbReference type="ChEBI" id="CHEBI:15378"/>
        <dbReference type="ChEBI" id="CHEBI:30013"/>
        <dbReference type="ChEBI" id="CHEBI:30616"/>
        <dbReference type="ChEBI" id="CHEBI:61977"/>
        <dbReference type="ChEBI" id="CHEBI:456216"/>
        <dbReference type="EC" id="2.7.11.1"/>
    </reaction>
</comment>
<dbReference type="FunFam" id="3.30.200.20:FF:000195">
    <property type="entry name" value="G-type lectin S-receptor-like serine/threonine-protein kinase"/>
    <property type="match status" value="1"/>
</dbReference>
<dbReference type="GO" id="GO:0005524">
    <property type="term" value="F:ATP binding"/>
    <property type="evidence" value="ECO:0007669"/>
    <property type="project" value="UniProtKB-UniRule"/>
</dbReference>
<comment type="subcellular location">
    <subcellularLocation>
        <location evidence="1">Cell membrane</location>
        <topology evidence="1">Single-pass type I membrane protein</topology>
    </subcellularLocation>
</comment>
<keyword evidence="16" id="KW-1133">Transmembrane helix</keyword>
<evidence type="ECO:0000259" key="21">
    <source>
        <dbReference type="PROSITE" id="PS50948"/>
    </source>
</evidence>
<evidence type="ECO:0000256" key="6">
    <source>
        <dbReference type="ARBA" id="ARBA00022741"/>
    </source>
</evidence>
<dbReference type="CDD" id="cd14066">
    <property type="entry name" value="STKc_IRAK"/>
    <property type="match status" value="1"/>
</dbReference>